<feature type="transmembrane region" description="Helical" evidence="1">
    <location>
        <begin position="100"/>
        <end position="130"/>
    </location>
</feature>
<dbReference type="EMBL" id="JEMY01000003">
    <property type="protein sequence ID" value="EXI90907.1"/>
    <property type="molecule type" value="Genomic_DNA"/>
</dbReference>
<keyword evidence="1" id="KW-0812">Transmembrane</keyword>
<comment type="caution">
    <text evidence="2">The sequence shown here is derived from an EMBL/GenBank/DDBJ whole genome shotgun (WGS) entry which is preliminary data.</text>
</comment>
<evidence type="ECO:0000313" key="3">
    <source>
        <dbReference type="Proteomes" id="UP000022141"/>
    </source>
</evidence>
<dbReference type="PANTHER" id="PTHR30354">
    <property type="entry name" value="GNT FAMILY GLUCONATE TRANSPORTER"/>
    <property type="match status" value="1"/>
</dbReference>
<dbReference type="eggNOG" id="COG2610">
    <property type="taxonomic scope" value="Bacteria"/>
</dbReference>
<feature type="transmembrane region" description="Helical" evidence="1">
    <location>
        <begin position="142"/>
        <end position="159"/>
    </location>
</feature>
<name>A0A011QNN5_ACCRE</name>
<dbReference type="GO" id="GO:0005886">
    <property type="term" value="C:plasma membrane"/>
    <property type="evidence" value="ECO:0007669"/>
    <property type="project" value="TreeGrafter"/>
</dbReference>
<protein>
    <submittedName>
        <fullName evidence="2">Fructuronate transporter</fullName>
    </submittedName>
</protein>
<dbReference type="AlphaFoldDB" id="A0A011QNN5"/>
<keyword evidence="1" id="KW-1133">Transmembrane helix</keyword>
<evidence type="ECO:0000256" key="1">
    <source>
        <dbReference type="SAM" id="Phobius"/>
    </source>
</evidence>
<feature type="transmembrane region" description="Helical" evidence="1">
    <location>
        <begin position="323"/>
        <end position="345"/>
    </location>
</feature>
<evidence type="ECO:0000313" key="2">
    <source>
        <dbReference type="EMBL" id="EXI90907.1"/>
    </source>
</evidence>
<feature type="transmembrane region" description="Helical" evidence="1">
    <location>
        <begin position="179"/>
        <end position="200"/>
    </location>
</feature>
<dbReference type="STRING" id="1454004.AW11_00248"/>
<dbReference type="Pfam" id="PF02447">
    <property type="entry name" value="GntP_permease"/>
    <property type="match status" value="1"/>
</dbReference>
<feature type="transmembrane region" description="Helical" evidence="1">
    <location>
        <begin position="28"/>
        <end position="48"/>
    </location>
</feature>
<gene>
    <name evidence="2" type="ORF">AW11_00248</name>
</gene>
<dbReference type="GO" id="GO:0015128">
    <property type="term" value="F:gluconate transmembrane transporter activity"/>
    <property type="evidence" value="ECO:0007669"/>
    <property type="project" value="InterPro"/>
</dbReference>
<dbReference type="PANTHER" id="PTHR30354:SF7">
    <property type="entry name" value="BLL7963 PROTEIN"/>
    <property type="match status" value="1"/>
</dbReference>
<dbReference type="Proteomes" id="UP000022141">
    <property type="component" value="Unassembled WGS sequence"/>
</dbReference>
<keyword evidence="1" id="KW-0472">Membrane</keyword>
<feature type="transmembrane region" description="Helical" evidence="1">
    <location>
        <begin position="237"/>
        <end position="259"/>
    </location>
</feature>
<sequence>MFGILGIVLSLVLLIALAYRGWNVIIIAPICAMVGLLFGGLDAPIIATYTQVFMPALGNYLIKFFPLFLLGAVFGKLMDDSGCARTIAHKIVEWTGKERAIIAIILACGVLTYGGVSLFVVAFAVFPVAIQMFREGNLPKRLIPAAIALGSFTFTMSALPGSPAIQNAIPMPYFHTDAFAAPGLGIIAGLVMFGCGSAWLMMRARRARNAGEGYGDDEPAAVAGDPASMPAGDMPSFTVAIIPVLLVLVLNFIFSKYIIPAMDTDYLALPKYGKTTVSAVGGTWAIILAMLIACVVLIALTWKRFRNVRQSLTDGALGSMLPILNVGSEVAYGGVIASLASFIIIRDWLMALTDNPVIGLAIVVNVLAGITGSASGGMSIALQAVGQTYLELAQAAGITPQILHRVAALASGGLDALPHNGAVITLLAICRLNHKQSYFDIFMVAVAFPLLAMLLVIVLNGMFGTF</sequence>
<reference evidence="2" key="1">
    <citation type="submission" date="2014-02" db="EMBL/GenBank/DDBJ databases">
        <title>Expanding our view of genomic diversity in Candidatus Accumulibacter clades.</title>
        <authorList>
            <person name="Skennerton C.T."/>
            <person name="Barr J.J."/>
            <person name="Slater F.R."/>
            <person name="Bond P.L."/>
            <person name="Tyson G.W."/>
        </authorList>
    </citation>
    <scope>NUCLEOTIDE SEQUENCE [LARGE SCALE GENOMIC DNA]</scope>
</reference>
<feature type="transmembrane region" description="Helical" evidence="1">
    <location>
        <begin position="357"/>
        <end position="382"/>
    </location>
</feature>
<keyword evidence="3" id="KW-1185">Reference proteome</keyword>
<organism evidence="2 3">
    <name type="scientific">Accumulibacter regalis</name>
    <dbReference type="NCBI Taxonomy" id="522306"/>
    <lineage>
        <taxon>Bacteria</taxon>
        <taxon>Pseudomonadati</taxon>
        <taxon>Pseudomonadota</taxon>
        <taxon>Betaproteobacteria</taxon>
        <taxon>Candidatus Accumulibacter</taxon>
    </lineage>
</organism>
<feature type="transmembrane region" description="Helical" evidence="1">
    <location>
        <begin position="279"/>
        <end position="302"/>
    </location>
</feature>
<proteinExistence type="predicted"/>
<dbReference type="PATRIC" id="fig|1454004.3.peg.253"/>
<feature type="transmembrane region" description="Helical" evidence="1">
    <location>
        <begin position="441"/>
        <end position="463"/>
    </location>
</feature>
<feature type="transmembrane region" description="Helical" evidence="1">
    <location>
        <begin position="60"/>
        <end position="78"/>
    </location>
</feature>
<dbReference type="InterPro" id="IPR003474">
    <property type="entry name" value="Glcn_transporter"/>
</dbReference>
<accession>A0A011QNN5</accession>